<gene>
    <name evidence="2" type="ORF">SAMN04489793_4736</name>
</gene>
<dbReference type="EMBL" id="FNSA01000003">
    <property type="protein sequence ID" value="SED35549.1"/>
    <property type="molecule type" value="Genomic_DNA"/>
</dbReference>
<protein>
    <submittedName>
        <fullName evidence="2">Uncharacterized protein</fullName>
    </submittedName>
</protein>
<proteinExistence type="predicted"/>
<organism evidence="2 3">
    <name type="scientific">Tsukamurella tyrosinosolvens</name>
    <dbReference type="NCBI Taxonomy" id="57704"/>
    <lineage>
        <taxon>Bacteria</taxon>
        <taxon>Bacillati</taxon>
        <taxon>Actinomycetota</taxon>
        <taxon>Actinomycetes</taxon>
        <taxon>Mycobacteriales</taxon>
        <taxon>Tsukamurellaceae</taxon>
        <taxon>Tsukamurella</taxon>
    </lineage>
</organism>
<keyword evidence="1" id="KW-0812">Transmembrane</keyword>
<feature type="transmembrane region" description="Helical" evidence="1">
    <location>
        <begin position="96"/>
        <end position="114"/>
    </location>
</feature>
<accession>A0A1H4ZZN3</accession>
<dbReference type="STRING" id="57704.SAMN04489793_4736"/>
<keyword evidence="1" id="KW-1133">Transmembrane helix</keyword>
<dbReference type="AlphaFoldDB" id="A0A1H4ZZN3"/>
<name>A0A1H4ZZN3_TSUTY</name>
<keyword evidence="3" id="KW-1185">Reference proteome</keyword>
<sequence>MSSGIGDNQRKSPDSAHYWPGRIAAKLDLMNANDLHTVHRPEHPHPAPSRNGLHDYFVDVCRLGPAPTRAREGAVVVTTVLIVALVVVLLQPPVLLASIVAGVAALHLAVRWVLGTRKWDRR</sequence>
<evidence type="ECO:0000313" key="2">
    <source>
        <dbReference type="EMBL" id="SED35549.1"/>
    </source>
</evidence>
<dbReference type="Proteomes" id="UP000182241">
    <property type="component" value="Unassembled WGS sequence"/>
</dbReference>
<feature type="transmembrane region" description="Helical" evidence="1">
    <location>
        <begin position="73"/>
        <end position="90"/>
    </location>
</feature>
<keyword evidence="1" id="KW-0472">Membrane</keyword>
<reference evidence="3" key="1">
    <citation type="submission" date="2016-10" db="EMBL/GenBank/DDBJ databases">
        <authorList>
            <person name="Varghese N."/>
            <person name="Submissions S."/>
        </authorList>
    </citation>
    <scope>NUCLEOTIDE SEQUENCE [LARGE SCALE GENOMIC DNA]</scope>
    <source>
        <strain evidence="3">DSM 44234</strain>
    </source>
</reference>
<evidence type="ECO:0000313" key="3">
    <source>
        <dbReference type="Proteomes" id="UP000182241"/>
    </source>
</evidence>
<evidence type="ECO:0000256" key="1">
    <source>
        <dbReference type="SAM" id="Phobius"/>
    </source>
</evidence>